<evidence type="ECO:0000313" key="1">
    <source>
        <dbReference type="EMBL" id="CAG9759357.1"/>
    </source>
</evidence>
<evidence type="ECO:0000313" key="2">
    <source>
        <dbReference type="Proteomes" id="UP001152799"/>
    </source>
</evidence>
<keyword evidence="2" id="KW-1185">Reference proteome</keyword>
<dbReference type="EMBL" id="OU892277">
    <property type="protein sequence ID" value="CAG9759357.1"/>
    <property type="molecule type" value="Genomic_DNA"/>
</dbReference>
<name>A0A9N9MCE7_9CUCU</name>
<dbReference type="AlphaFoldDB" id="A0A9N9MCE7"/>
<protein>
    <submittedName>
        <fullName evidence="1">Uncharacterized protein</fullName>
    </submittedName>
</protein>
<proteinExistence type="predicted"/>
<organism evidence="1 2">
    <name type="scientific">Ceutorhynchus assimilis</name>
    <name type="common">cabbage seed weevil</name>
    <dbReference type="NCBI Taxonomy" id="467358"/>
    <lineage>
        <taxon>Eukaryota</taxon>
        <taxon>Metazoa</taxon>
        <taxon>Ecdysozoa</taxon>
        <taxon>Arthropoda</taxon>
        <taxon>Hexapoda</taxon>
        <taxon>Insecta</taxon>
        <taxon>Pterygota</taxon>
        <taxon>Neoptera</taxon>
        <taxon>Endopterygota</taxon>
        <taxon>Coleoptera</taxon>
        <taxon>Polyphaga</taxon>
        <taxon>Cucujiformia</taxon>
        <taxon>Curculionidae</taxon>
        <taxon>Ceutorhynchinae</taxon>
        <taxon>Ceutorhynchus</taxon>
    </lineage>
</organism>
<dbReference type="OrthoDB" id="6780164at2759"/>
<accession>A0A9N9MCE7</accession>
<reference evidence="1" key="1">
    <citation type="submission" date="2022-01" db="EMBL/GenBank/DDBJ databases">
        <authorList>
            <person name="King R."/>
        </authorList>
    </citation>
    <scope>NUCLEOTIDE SEQUENCE</scope>
</reference>
<dbReference type="Proteomes" id="UP001152799">
    <property type="component" value="Chromosome 1"/>
</dbReference>
<gene>
    <name evidence="1" type="ORF">CEUTPL_LOCUS109</name>
</gene>
<sequence>MSDGGDITVLFNEALSKTPCCRCGSLFIFIVLLIPPVTPHTYVPRFTCKDLPPAKVLDHWRQSFSVEKLITNTKTEKYLDGWLVLKTQLAYELISYDFEQIHKSANLPLQEQFDKLFDKVFCLKHGCFNSTDSSIATFLKHNNRFQLSKTMPLVESPSIQGKN</sequence>